<evidence type="ECO:0000313" key="1">
    <source>
        <dbReference type="EMBL" id="TLU96046.1"/>
    </source>
</evidence>
<dbReference type="Proteomes" id="UP000309788">
    <property type="component" value="Unassembled WGS sequence"/>
</dbReference>
<organism evidence="1 2">
    <name type="scientific">Dyadobacter sediminis</name>
    <dbReference type="NCBI Taxonomy" id="1493691"/>
    <lineage>
        <taxon>Bacteria</taxon>
        <taxon>Pseudomonadati</taxon>
        <taxon>Bacteroidota</taxon>
        <taxon>Cytophagia</taxon>
        <taxon>Cytophagales</taxon>
        <taxon>Spirosomataceae</taxon>
        <taxon>Dyadobacter</taxon>
    </lineage>
</organism>
<protein>
    <submittedName>
        <fullName evidence="1">Uncharacterized protein</fullName>
    </submittedName>
</protein>
<keyword evidence="2" id="KW-1185">Reference proteome</keyword>
<proteinExistence type="predicted"/>
<comment type="caution">
    <text evidence="1">The sequence shown here is derived from an EMBL/GenBank/DDBJ whole genome shotgun (WGS) entry which is preliminary data.</text>
</comment>
<sequence length="361" mass="40840">MTKIPTKKILKLGYTATTYKGMGISTVFEYKVLPFLSLEAGIYSRTAREGDGISFSLIDRQLNGQNLFASGGARWYPNMRKRIARQQSANNFTGSYLSISYESSLAAIQNGKVRDHFSMSYGFQGRFLNNGFLDFSLGLYYLRPFPEWFTSGMQVPTAFRIDNLVFASRSLIGLAFGDWKKNDRGPLCDVLYCDYLVRKHFKVRLPEVNIGIRGQFIRGEIGYERKLGPSPLSLNFSLWNETRTSLGRYSGIQATTMGEAQLRFYYLQKKQISKGRASDNLSGLYLGSRLAYIWRYRDASFLNPVTNAYSSAGIMTGYQQRLFNRLYFDALIGFSGLSSDKKLIKVESGEFNAKASVGFAF</sequence>
<dbReference type="RefSeq" id="WP_138279740.1">
    <property type="nucleotide sequence ID" value="NZ_BMGE01000001.1"/>
</dbReference>
<dbReference type="AlphaFoldDB" id="A0A5R9KIX5"/>
<dbReference type="EMBL" id="VCEI01000011">
    <property type="protein sequence ID" value="TLU96046.1"/>
    <property type="molecule type" value="Genomic_DNA"/>
</dbReference>
<gene>
    <name evidence="1" type="ORF">FEM55_02545</name>
</gene>
<evidence type="ECO:0000313" key="2">
    <source>
        <dbReference type="Proteomes" id="UP000309788"/>
    </source>
</evidence>
<name>A0A5R9KIX5_9BACT</name>
<dbReference type="OrthoDB" id="912723at2"/>
<reference evidence="1 2" key="1">
    <citation type="submission" date="2019-05" db="EMBL/GenBank/DDBJ databases">
        <authorList>
            <person name="Qu J.-H."/>
        </authorList>
    </citation>
    <scope>NUCLEOTIDE SEQUENCE [LARGE SCALE GENOMIC DNA]</scope>
    <source>
        <strain evidence="1 2">Z12</strain>
    </source>
</reference>
<accession>A0A5R9KIX5</accession>